<dbReference type="Proteomes" id="UP000051378">
    <property type="component" value="Unassembled WGS sequence"/>
</dbReference>
<reference evidence="1 2" key="1">
    <citation type="journal article" date="2015" name="Genome Announc.">
        <title>Expanding the biotechnology potential of lactobacilli through comparative genomics of 213 strains and associated genera.</title>
        <authorList>
            <person name="Sun Z."/>
            <person name="Harris H.M."/>
            <person name="McCann A."/>
            <person name="Guo C."/>
            <person name="Argimon S."/>
            <person name="Zhang W."/>
            <person name="Yang X."/>
            <person name="Jeffery I.B."/>
            <person name="Cooney J.C."/>
            <person name="Kagawa T.F."/>
            <person name="Liu W."/>
            <person name="Song Y."/>
            <person name="Salvetti E."/>
            <person name="Wrobel A."/>
            <person name="Rasinkangas P."/>
            <person name="Parkhill J."/>
            <person name="Rea M.C."/>
            <person name="O'Sullivan O."/>
            <person name="Ritari J."/>
            <person name="Douillard F.P."/>
            <person name="Paul Ross R."/>
            <person name="Yang R."/>
            <person name="Briner A.E."/>
            <person name="Felis G.E."/>
            <person name="de Vos W.M."/>
            <person name="Barrangou R."/>
            <person name="Klaenhammer T.R."/>
            <person name="Caufield P.W."/>
            <person name="Cui Y."/>
            <person name="Zhang H."/>
            <person name="O'Toole P.W."/>
        </authorList>
    </citation>
    <scope>NUCLEOTIDE SEQUENCE [LARGE SCALE GENOMIC DNA]</scope>
    <source>
        <strain evidence="1 2">DSM 23037</strain>
    </source>
</reference>
<dbReference type="OrthoDB" id="2143962at2"/>
<dbReference type="AlphaFoldDB" id="A0A0R2DSW3"/>
<keyword evidence="2" id="KW-1185">Reference proteome</keyword>
<dbReference type="STRING" id="1423744.FC86_GL000537"/>
<evidence type="ECO:0000313" key="2">
    <source>
        <dbReference type="Proteomes" id="UP000051378"/>
    </source>
</evidence>
<dbReference type="RefSeq" id="WP_056974758.1">
    <property type="nucleotide sequence ID" value="NZ_AYZL01000019.1"/>
</dbReference>
<gene>
    <name evidence="1" type="ORF">FC86_GL000537</name>
</gene>
<sequence>MQETQCNNNDLALDFIEELAYLRLKYEQQLGHDNKSDYDLGYSQALENMVNSQKIHHYPEKMPSLSHLPQTLTKDSIKNYKRGYHDGLAI</sequence>
<organism evidence="1 2">
    <name type="scientific">Holzapfeliella floricola DSM 23037 = JCM 16512</name>
    <dbReference type="NCBI Taxonomy" id="1423744"/>
    <lineage>
        <taxon>Bacteria</taxon>
        <taxon>Bacillati</taxon>
        <taxon>Bacillota</taxon>
        <taxon>Bacilli</taxon>
        <taxon>Lactobacillales</taxon>
        <taxon>Lactobacillaceae</taxon>
        <taxon>Holzapfeliella</taxon>
    </lineage>
</organism>
<evidence type="ECO:0000313" key="1">
    <source>
        <dbReference type="EMBL" id="KRN04007.1"/>
    </source>
</evidence>
<proteinExistence type="predicted"/>
<dbReference type="EMBL" id="AYZL01000019">
    <property type="protein sequence ID" value="KRN04007.1"/>
    <property type="molecule type" value="Genomic_DNA"/>
</dbReference>
<protein>
    <submittedName>
        <fullName evidence="1">Uncharacterized protein</fullName>
    </submittedName>
</protein>
<name>A0A0R2DSW3_9LACO</name>
<comment type="caution">
    <text evidence="1">The sequence shown here is derived from an EMBL/GenBank/DDBJ whole genome shotgun (WGS) entry which is preliminary data.</text>
</comment>
<dbReference type="PATRIC" id="fig|1423744.4.peg.553"/>
<accession>A0A0R2DSW3</accession>